<feature type="compositionally biased region" description="Low complexity" evidence="1">
    <location>
        <begin position="12"/>
        <end position="25"/>
    </location>
</feature>
<dbReference type="AlphaFoldDB" id="A0A934I5D3"/>
<feature type="compositionally biased region" description="Low complexity" evidence="1">
    <location>
        <begin position="74"/>
        <end position="100"/>
    </location>
</feature>
<evidence type="ECO:0000313" key="4">
    <source>
        <dbReference type="Proteomes" id="UP000645966"/>
    </source>
</evidence>
<keyword evidence="2" id="KW-1133">Transmembrane helix</keyword>
<evidence type="ECO:0000256" key="2">
    <source>
        <dbReference type="SAM" id="Phobius"/>
    </source>
</evidence>
<gene>
    <name evidence="3" type="ORF">JDV75_02685</name>
</gene>
<feature type="region of interest" description="Disordered" evidence="1">
    <location>
        <begin position="1"/>
        <end position="34"/>
    </location>
</feature>
<evidence type="ECO:0000256" key="1">
    <source>
        <dbReference type="SAM" id="MobiDB-lite"/>
    </source>
</evidence>
<feature type="compositionally biased region" description="Polar residues" evidence="1">
    <location>
        <begin position="64"/>
        <end position="73"/>
    </location>
</feature>
<dbReference type="Proteomes" id="UP000645966">
    <property type="component" value="Unassembled WGS sequence"/>
</dbReference>
<feature type="transmembrane region" description="Helical" evidence="2">
    <location>
        <begin position="38"/>
        <end position="59"/>
    </location>
</feature>
<sequence>MPPEYSWDDSEISSGWVSDSSDGSDYAQPAPAKRSHPMTMWVAGAVIALLLVVVMVGAVSRMGSSAGTNASDQAASRSAGTGATGPVTSTETTTRTSTKPITPPAGSTGCGTSGDWDVYAATERTSCPFSIAVGEKLRGSLDGTGRESRTSLLVYSPVTEKNYVVVCDPSGAENYDCATTTDARVILIRR</sequence>
<organism evidence="3 4">
    <name type="scientific">Corynebacterium meridianum</name>
    <dbReference type="NCBI Taxonomy" id="2765363"/>
    <lineage>
        <taxon>Bacteria</taxon>
        <taxon>Bacillati</taxon>
        <taxon>Actinomycetota</taxon>
        <taxon>Actinomycetes</taxon>
        <taxon>Mycobacteriales</taxon>
        <taxon>Corynebacteriaceae</taxon>
        <taxon>Corynebacterium</taxon>
    </lineage>
</organism>
<keyword evidence="2" id="KW-0472">Membrane</keyword>
<feature type="region of interest" description="Disordered" evidence="1">
    <location>
        <begin position="64"/>
        <end position="109"/>
    </location>
</feature>
<keyword evidence="2" id="KW-0812">Transmembrane</keyword>
<comment type="caution">
    <text evidence="3">The sequence shown here is derived from an EMBL/GenBank/DDBJ whole genome shotgun (WGS) entry which is preliminary data.</text>
</comment>
<accession>A0A934I5D3</accession>
<protein>
    <submittedName>
        <fullName evidence="3">Uncharacterized protein</fullName>
    </submittedName>
</protein>
<reference evidence="3" key="1">
    <citation type="submission" date="2020-12" db="EMBL/GenBank/DDBJ databases">
        <title>Genome public.</title>
        <authorList>
            <person name="Sun Q."/>
        </authorList>
    </citation>
    <scope>NUCLEOTIDE SEQUENCE</scope>
    <source>
        <strain evidence="3">CCM 8863</strain>
    </source>
</reference>
<name>A0A934I5D3_9CORY</name>
<proteinExistence type="predicted"/>
<feature type="compositionally biased region" description="Acidic residues" evidence="1">
    <location>
        <begin position="1"/>
        <end position="11"/>
    </location>
</feature>
<dbReference type="EMBL" id="JAEIOS010000010">
    <property type="protein sequence ID" value="MBI8988674.1"/>
    <property type="molecule type" value="Genomic_DNA"/>
</dbReference>
<keyword evidence="4" id="KW-1185">Reference proteome</keyword>
<dbReference type="RefSeq" id="WP_198737723.1">
    <property type="nucleotide sequence ID" value="NZ_JAEIOS010000010.1"/>
</dbReference>
<evidence type="ECO:0000313" key="3">
    <source>
        <dbReference type="EMBL" id="MBI8988674.1"/>
    </source>
</evidence>